<evidence type="ECO:0000256" key="2">
    <source>
        <dbReference type="ARBA" id="ARBA00023242"/>
    </source>
</evidence>
<dbReference type="InterPro" id="IPR051219">
    <property type="entry name" value="Heterochromatin_chromo-domain"/>
</dbReference>
<feature type="domain" description="Chromo" evidence="3">
    <location>
        <begin position="20"/>
        <end position="45"/>
    </location>
</feature>
<evidence type="ECO:0000256" key="1">
    <source>
        <dbReference type="ARBA" id="ARBA00004123"/>
    </source>
</evidence>
<dbReference type="InterPro" id="IPR000953">
    <property type="entry name" value="Chromo/chromo_shadow_dom"/>
</dbReference>
<dbReference type="STRING" id="137246.A0A401TZA6"/>
<evidence type="ECO:0000313" key="4">
    <source>
        <dbReference type="EMBL" id="GCC47950.1"/>
    </source>
</evidence>
<dbReference type="PANTHER" id="PTHR22812">
    <property type="entry name" value="CHROMOBOX PROTEIN"/>
    <property type="match status" value="1"/>
</dbReference>
<dbReference type="InterPro" id="IPR023780">
    <property type="entry name" value="Chromo_domain"/>
</dbReference>
<keyword evidence="2" id="KW-0539">Nucleus</keyword>
<evidence type="ECO:0000259" key="3">
    <source>
        <dbReference type="PROSITE" id="PS50013"/>
    </source>
</evidence>
<gene>
    <name evidence="4" type="ORF">chiPu_0032035</name>
</gene>
<organism evidence="4 5">
    <name type="scientific">Chiloscyllium punctatum</name>
    <name type="common">Brownbanded bambooshark</name>
    <name type="synonym">Hemiscyllium punctatum</name>
    <dbReference type="NCBI Taxonomy" id="137246"/>
    <lineage>
        <taxon>Eukaryota</taxon>
        <taxon>Metazoa</taxon>
        <taxon>Chordata</taxon>
        <taxon>Craniata</taxon>
        <taxon>Vertebrata</taxon>
        <taxon>Chondrichthyes</taxon>
        <taxon>Elasmobranchii</taxon>
        <taxon>Galeomorphii</taxon>
        <taxon>Galeoidea</taxon>
        <taxon>Orectolobiformes</taxon>
        <taxon>Hemiscylliidae</taxon>
        <taxon>Chiloscyllium</taxon>
    </lineage>
</organism>
<dbReference type="InterPro" id="IPR016197">
    <property type="entry name" value="Chromo-like_dom_sf"/>
</dbReference>
<feature type="non-terminal residue" evidence="4">
    <location>
        <position position="45"/>
    </location>
</feature>
<reference evidence="4 5" key="1">
    <citation type="journal article" date="2018" name="Nat. Ecol. Evol.">
        <title>Shark genomes provide insights into elasmobranch evolution and the origin of vertebrates.</title>
        <authorList>
            <person name="Hara Y"/>
            <person name="Yamaguchi K"/>
            <person name="Onimaru K"/>
            <person name="Kadota M"/>
            <person name="Koyanagi M"/>
            <person name="Keeley SD"/>
            <person name="Tatsumi K"/>
            <person name="Tanaka K"/>
            <person name="Motone F"/>
            <person name="Kageyama Y"/>
            <person name="Nozu R"/>
            <person name="Adachi N"/>
            <person name="Nishimura O"/>
            <person name="Nakagawa R"/>
            <person name="Tanegashima C"/>
            <person name="Kiyatake I"/>
            <person name="Matsumoto R"/>
            <person name="Murakumo K"/>
            <person name="Nishida K"/>
            <person name="Terakita A"/>
            <person name="Kuratani S"/>
            <person name="Sato K"/>
            <person name="Hyodo S Kuraku.S."/>
        </authorList>
    </citation>
    <scope>NUCLEOTIDE SEQUENCE [LARGE SCALE GENOMIC DNA]</scope>
</reference>
<sequence length="45" mass="5414">MGKKVKRKSDEVSSEEEEEYVVERVLDRRVVRGRVEFLLKWKGFS</sequence>
<keyword evidence="5" id="KW-1185">Reference proteome</keyword>
<accession>A0A401TZA6</accession>
<dbReference type="GO" id="GO:0005634">
    <property type="term" value="C:nucleus"/>
    <property type="evidence" value="ECO:0007669"/>
    <property type="project" value="UniProtKB-SubCell"/>
</dbReference>
<dbReference type="Pfam" id="PF00385">
    <property type="entry name" value="Chromo"/>
    <property type="match status" value="1"/>
</dbReference>
<dbReference type="AlphaFoldDB" id="A0A401TZA6"/>
<dbReference type="Proteomes" id="UP000287033">
    <property type="component" value="Unassembled WGS sequence"/>
</dbReference>
<dbReference type="SUPFAM" id="SSF54160">
    <property type="entry name" value="Chromo domain-like"/>
    <property type="match status" value="1"/>
</dbReference>
<dbReference type="EMBL" id="BEZZ01226056">
    <property type="protein sequence ID" value="GCC47950.1"/>
    <property type="molecule type" value="Genomic_DNA"/>
</dbReference>
<dbReference type="PROSITE" id="PS50013">
    <property type="entry name" value="CHROMO_2"/>
    <property type="match status" value="1"/>
</dbReference>
<comment type="caution">
    <text evidence="4">The sequence shown here is derived from an EMBL/GenBank/DDBJ whole genome shotgun (WGS) entry which is preliminary data.</text>
</comment>
<dbReference type="Gene3D" id="2.40.50.40">
    <property type="match status" value="1"/>
</dbReference>
<proteinExistence type="predicted"/>
<name>A0A401TZA6_CHIPU</name>
<evidence type="ECO:0000313" key="5">
    <source>
        <dbReference type="Proteomes" id="UP000287033"/>
    </source>
</evidence>
<protein>
    <recommendedName>
        <fullName evidence="3">Chromo domain-containing protein</fullName>
    </recommendedName>
</protein>
<comment type="subcellular location">
    <subcellularLocation>
        <location evidence="1">Nucleus</location>
    </subcellularLocation>
</comment>